<evidence type="ECO:0000313" key="1">
    <source>
        <dbReference type="EMBL" id="KJK79635.1"/>
    </source>
</evidence>
<organism evidence="1 2">
    <name type="scientific">Metarhizium anisopliae BRIP 53293</name>
    <dbReference type="NCBI Taxonomy" id="1291518"/>
    <lineage>
        <taxon>Eukaryota</taxon>
        <taxon>Fungi</taxon>
        <taxon>Dikarya</taxon>
        <taxon>Ascomycota</taxon>
        <taxon>Pezizomycotina</taxon>
        <taxon>Sordariomycetes</taxon>
        <taxon>Hypocreomycetidae</taxon>
        <taxon>Hypocreales</taxon>
        <taxon>Clavicipitaceae</taxon>
        <taxon>Metarhizium</taxon>
    </lineage>
</organism>
<proteinExistence type="predicted"/>
<dbReference type="Proteomes" id="UP000054544">
    <property type="component" value="Unassembled WGS sequence"/>
</dbReference>
<gene>
    <name evidence="1" type="ORF">H634G_05227</name>
</gene>
<accession>A0A0D9P490</accession>
<dbReference type="EMBL" id="KE384730">
    <property type="protein sequence ID" value="KJK79635.1"/>
    <property type="molecule type" value="Genomic_DNA"/>
</dbReference>
<name>A0A0D9P490_METAN</name>
<reference evidence="2" key="1">
    <citation type="journal article" date="2014" name="BMC Genomics">
        <title>The genome sequence of the biocontrol fungus Metarhizium anisopliae and comparative genomics of Metarhizium species.</title>
        <authorList>
            <person name="Pattemore J.A."/>
            <person name="Hane J.K."/>
            <person name="Williams A.H."/>
            <person name="Wilson B.A."/>
            <person name="Stodart B.J."/>
            <person name="Ash G.J."/>
        </authorList>
    </citation>
    <scope>NUCLEOTIDE SEQUENCE [LARGE SCALE GENOMIC DNA]</scope>
    <source>
        <strain evidence="2">BRIP 53293</strain>
    </source>
</reference>
<protein>
    <submittedName>
        <fullName evidence="1">Uncharacterized protein</fullName>
    </submittedName>
</protein>
<keyword evidence="2" id="KW-1185">Reference proteome</keyword>
<dbReference type="AlphaFoldDB" id="A0A0D9P490"/>
<evidence type="ECO:0000313" key="2">
    <source>
        <dbReference type="Proteomes" id="UP000054544"/>
    </source>
</evidence>
<sequence length="109" mass="12123">MEPNLRSNDSNDNKDAGDLSVIRVCRKPKRQDYEVCDFFQPSSIGSVETTLVGFSDDLVFAWLRDCIAVGAEHSLTDDAAADAAMEAHDSNLWAWAYMPVAEVGTLRRR</sequence>